<comment type="similarity">
    <text evidence="2 6">Belongs to the band 7/mec-2 family. HflK subfamily.</text>
</comment>
<dbReference type="Pfam" id="PF12221">
    <property type="entry name" value="HflK_N"/>
    <property type="match status" value="1"/>
</dbReference>
<dbReference type="Proteomes" id="UP000555728">
    <property type="component" value="Unassembled WGS sequence"/>
</dbReference>
<gene>
    <name evidence="10" type="ORF">GGD88_003469</name>
</gene>
<feature type="domain" description="Band 7" evidence="9">
    <location>
        <begin position="81"/>
        <end position="259"/>
    </location>
</feature>
<dbReference type="Gene3D" id="3.30.479.30">
    <property type="entry name" value="Band 7 domain"/>
    <property type="match status" value="1"/>
</dbReference>
<name>A0A7W6S3X2_9PROT</name>
<comment type="function">
    <text evidence="6">HflC and HflK could encode or regulate a protease.</text>
</comment>
<feature type="compositionally biased region" description="Gly residues" evidence="8">
    <location>
        <begin position="1"/>
        <end position="36"/>
    </location>
</feature>
<dbReference type="InterPro" id="IPR001107">
    <property type="entry name" value="Band_7"/>
</dbReference>
<evidence type="ECO:0000313" key="11">
    <source>
        <dbReference type="Proteomes" id="UP000555728"/>
    </source>
</evidence>
<evidence type="ECO:0000256" key="7">
    <source>
        <dbReference type="SAM" id="Coils"/>
    </source>
</evidence>
<protein>
    <recommendedName>
        <fullName evidence="6">Protein HflK</fullName>
    </recommendedName>
</protein>
<keyword evidence="5 6" id="KW-0472">Membrane</keyword>
<dbReference type="GO" id="GO:0006508">
    <property type="term" value="P:proteolysis"/>
    <property type="evidence" value="ECO:0007669"/>
    <property type="project" value="UniProtKB-KW"/>
</dbReference>
<dbReference type="InterPro" id="IPR036013">
    <property type="entry name" value="Band_7/SPFH_dom_sf"/>
</dbReference>
<evidence type="ECO:0000256" key="6">
    <source>
        <dbReference type="RuleBase" id="RU364113"/>
    </source>
</evidence>
<dbReference type="InterPro" id="IPR050710">
    <property type="entry name" value="Band7/mec-2_domain"/>
</dbReference>
<dbReference type="AlphaFoldDB" id="A0A7W6S3X2"/>
<dbReference type="EMBL" id="JACIGI010000048">
    <property type="protein sequence ID" value="MBB4287712.1"/>
    <property type="molecule type" value="Genomic_DNA"/>
</dbReference>
<dbReference type="SUPFAM" id="SSF117892">
    <property type="entry name" value="Band 7/SPFH domain"/>
    <property type="match status" value="1"/>
</dbReference>
<comment type="caution">
    <text evidence="10">The sequence shown here is derived from an EMBL/GenBank/DDBJ whole genome shotgun (WGS) entry which is preliminary data.</text>
</comment>
<dbReference type="Pfam" id="PF01145">
    <property type="entry name" value="Band_7"/>
    <property type="match status" value="1"/>
</dbReference>
<sequence>MAWNPQGGGGGGPWGGGGNGGNGPWGRGGGGAGGGPRTPPPDLEEMLRRGQERLRTMLPNNLGPKAIGLLVVALLVLWGLTGFYRVQVDEQGVVLRFGEYVYKTGPGLHYHLPYPIETVMTPKVTRENRVVIGFRQIGDNLEARRDVTEESLMLTGDENIIDIDFALVWVIKDAADYLFNLRDPAEAVQLGAESAMREVIGQTPIQVALTEGRQEVEDRTRVELQRLLDEYEAGIAVRRVQLLKVDPPSEVVDAFNDVQRARADRERLSNEAEAYRNSIIPQARGEAERLLQESEAYREEIVNRAQGDASRFDSVYQAYSQAKDVTTQRIYLETMEEVLANVNKVIIGTEGGSGVVPYLPLPELQNRMREQQQRDGTSATGGGSRSGAAASSFMVPEDDAATTSGGPAR</sequence>
<dbReference type="CDD" id="cd03404">
    <property type="entry name" value="SPFH_HflK"/>
    <property type="match status" value="1"/>
</dbReference>
<keyword evidence="7" id="KW-0175">Coiled coil</keyword>
<feature type="coiled-coil region" evidence="7">
    <location>
        <begin position="251"/>
        <end position="300"/>
    </location>
</feature>
<proteinExistence type="inferred from homology"/>
<evidence type="ECO:0000256" key="5">
    <source>
        <dbReference type="ARBA" id="ARBA00023136"/>
    </source>
</evidence>
<keyword evidence="11" id="KW-1185">Reference proteome</keyword>
<keyword evidence="3 6" id="KW-0812">Transmembrane</keyword>
<evidence type="ECO:0000256" key="8">
    <source>
        <dbReference type="SAM" id="MobiDB-lite"/>
    </source>
</evidence>
<keyword evidence="4 6" id="KW-1133">Transmembrane helix</keyword>
<dbReference type="NCBIfam" id="TIGR01933">
    <property type="entry name" value="hflK"/>
    <property type="match status" value="1"/>
</dbReference>
<dbReference type="GO" id="GO:0016020">
    <property type="term" value="C:membrane"/>
    <property type="evidence" value="ECO:0007669"/>
    <property type="project" value="UniProtKB-SubCell"/>
</dbReference>
<evidence type="ECO:0000256" key="3">
    <source>
        <dbReference type="ARBA" id="ARBA00022692"/>
    </source>
</evidence>
<dbReference type="RefSeq" id="WP_184437736.1">
    <property type="nucleotide sequence ID" value="NZ_JACIGI010000048.1"/>
</dbReference>
<evidence type="ECO:0000259" key="9">
    <source>
        <dbReference type="SMART" id="SM00244"/>
    </source>
</evidence>
<comment type="subcellular location">
    <subcellularLocation>
        <location evidence="1">Membrane</location>
        <topology evidence="1">Single-pass membrane protein</topology>
    </subcellularLocation>
</comment>
<accession>A0A7W6S3X2</accession>
<keyword evidence="10" id="KW-0645">Protease</keyword>
<dbReference type="GO" id="GO:0008233">
    <property type="term" value="F:peptidase activity"/>
    <property type="evidence" value="ECO:0007669"/>
    <property type="project" value="UniProtKB-KW"/>
</dbReference>
<keyword evidence="10" id="KW-0378">Hydrolase</keyword>
<dbReference type="SMART" id="SM00244">
    <property type="entry name" value="PHB"/>
    <property type="match status" value="1"/>
</dbReference>
<dbReference type="InterPro" id="IPR020980">
    <property type="entry name" value="Membrane_HflK_N"/>
</dbReference>
<dbReference type="InterPro" id="IPR010201">
    <property type="entry name" value="HflK"/>
</dbReference>
<dbReference type="PANTHER" id="PTHR43327:SF2">
    <property type="entry name" value="MODULATOR OF FTSH PROTEASE HFLK"/>
    <property type="match status" value="1"/>
</dbReference>
<dbReference type="PANTHER" id="PTHR43327">
    <property type="entry name" value="STOMATIN-LIKE PROTEIN 2, MITOCHONDRIAL"/>
    <property type="match status" value="1"/>
</dbReference>
<reference evidence="10 11" key="1">
    <citation type="submission" date="2020-08" db="EMBL/GenBank/DDBJ databases">
        <title>Genome sequencing of Purple Non-Sulfur Bacteria from various extreme environments.</title>
        <authorList>
            <person name="Mayer M."/>
        </authorList>
    </citation>
    <scope>NUCLEOTIDE SEQUENCE [LARGE SCALE GENOMIC DNA]</scope>
    <source>
        <strain evidence="10 11">JA135</strain>
    </source>
</reference>
<organism evidence="10 11">
    <name type="scientific">Roseospira goensis</name>
    <dbReference type="NCBI Taxonomy" id="391922"/>
    <lineage>
        <taxon>Bacteria</taxon>
        <taxon>Pseudomonadati</taxon>
        <taxon>Pseudomonadota</taxon>
        <taxon>Alphaproteobacteria</taxon>
        <taxon>Rhodospirillales</taxon>
        <taxon>Rhodospirillaceae</taxon>
        <taxon>Roseospira</taxon>
    </lineage>
</organism>
<evidence type="ECO:0000256" key="2">
    <source>
        <dbReference type="ARBA" id="ARBA00006971"/>
    </source>
</evidence>
<feature type="region of interest" description="Disordered" evidence="8">
    <location>
        <begin position="1"/>
        <end position="44"/>
    </location>
</feature>
<evidence type="ECO:0000256" key="4">
    <source>
        <dbReference type="ARBA" id="ARBA00022989"/>
    </source>
</evidence>
<feature type="region of interest" description="Disordered" evidence="8">
    <location>
        <begin position="368"/>
        <end position="409"/>
    </location>
</feature>
<feature type="transmembrane region" description="Helical" evidence="6">
    <location>
        <begin position="66"/>
        <end position="86"/>
    </location>
</feature>
<comment type="subunit">
    <text evidence="6">HflC and HflK may interact to form a multimeric complex.</text>
</comment>
<evidence type="ECO:0000313" key="10">
    <source>
        <dbReference type="EMBL" id="MBB4287712.1"/>
    </source>
</evidence>
<evidence type="ECO:0000256" key="1">
    <source>
        <dbReference type="ARBA" id="ARBA00004167"/>
    </source>
</evidence>